<reference evidence="1 2" key="1">
    <citation type="submission" date="2019-11" db="EMBL/GenBank/DDBJ databases">
        <authorList>
            <person name="Zheng R.K."/>
            <person name="Sun C.M."/>
        </authorList>
    </citation>
    <scope>NUCLEOTIDE SEQUENCE [LARGE SCALE GENOMIC DNA]</scope>
    <source>
        <strain evidence="1 2">WC007</strain>
    </source>
</reference>
<dbReference type="Proteomes" id="UP000428260">
    <property type="component" value="Chromosome"/>
</dbReference>
<evidence type="ECO:0000313" key="2">
    <source>
        <dbReference type="Proteomes" id="UP000428260"/>
    </source>
</evidence>
<dbReference type="RefSeq" id="WP_158872093.1">
    <property type="nucleotide sequence ID" value="NZ_CP046401.1"/>
</dbReference>
<protein>
    <submittedName>
        <fullName evidence="1">Uncharacterized protein</fullName>
    </submittedName>
</protein>
<evidence type="ECO:0000313" key="1">
    <source>
        <dbReference type="EMBL" id="QGY47843.1"/>
    </source>
</evidence>
<dbReference type="AlphaFoldDB" id="A0A6I6K891"/>
<proteinExistence type="predicted"/>
<accession>A0A6I6K891</accession>
<keyword evidence="2" id="KW-1185">Reference proteome</keyword>
<sequence length="78" mass="9012">MYRLTHKQISKDTIDINFGDLALKVKKGIFFKNGLHFREANYTLACGGTNGYIPDFRFIYDNKTKTWKLIGGSCKYPE</sequence>
<name>A0A6I6K891_9BACT</name>
<gene>
    <name evidence="1" type="ORF">GM418_30565</name>
</gene>
<organism evidence="1 2">
    <name type="scientific">Maribellus comscasis</name>
    <dbReference type="NCBI Taxonomy" id="2681766"/>
    <lineage>
        <taxon>Bacteria</taxon>
        <taxon>Pseudomonadati</taxon>
        <taxon>Bacteroidota</taxon>
        <taxon>Bacteroidia</taxon>
        <taxon>Marinilabiliales</taxon>
        <taxon>Prolixibacteraceae</taxon>
        <taxon>Maribellus</taxon>
    </lineage>
</organism>
<dbReference type="KEGG" id="mcos:GM418_30565"/>
<dbReference type="EMBL" id="CP046401">
    <property type="protein sequence ID" value="QGY47843.1"/>
    <property type="molecule type" value="Genomic_DNA"/>
</dbReference>